<sequence length="311" mass="35016">MCTQGSGGTQSGALSAFSTLHRYRTTFSTPHHYSITECMQVIGGSPETSLVGPQLWAWCGTAFEACLQPDCSEGDGEQSSCEKVDKASLPQQTDEKTNVKLKEMEKEGSRVQGGDLEKNDNVNDHGNGVDENGEPDECLARDSEKRAAGRIAEGTELILAGSLGFMPVDEEAKVVEEQISYDKKTLENLRLKDLWLDPGRLTKDTVGLIKDQYWELSKMRVHQELRPDSIMHYYFNVYDPAPKAYLDMLYLKLKQTLYMKYRLGVLPLRGYLVRTRRLVVGLEFSDCTPGEVDKVAHFILACKKFDEARRR</sequence>
<accession>A0AAV7PDZ8</accession>
<protein>
    <submittedName>
        <fullName evidence="2">Uncharacterized protein</fullName>
    </submittedName>
</protein>
<name>A0AAV7PDZ8_PLEWA</name>
<feature type="region of interest" description="Disordered" evidence="1">
    <location>
        <begin position="103"/>
        <end position="145"/>
    </location>
</feature>
<feature type="compositionally biased region" description="Basic and acidic residues" evidence="1">
    <location>
        <begin position="103"/>
        <end position="123"/>
    </location>
</feature>
<gene>
    <name evidence="2" type="ORF">NDU88_004045</name>
</gene>
<organism evidence="2 3">
    <name type="scientific">Pleurodeles waltl</name>
    <name type="common">Iberian ribbed newt</name>
    <dbReference type="NCBI Taxonomy" id="8319"/>
    <lineage>
        <taxon>Eukaryota</taxon>
        <taxon>Metazoa</taxon>
        <taxon>Chordata</taxon>
        <taxon>Craniata</taxon>
        <taxon>Vertebrata</taxon>
        <taxon>Euteleostomi</taxon>
        <taxon>Amphibia</taxon>
        <taxon>Batrachia</taxon>
        <taxon>Caudata</taxon>
        <taxon>Salamandroidea</taxon>
        <taxon>Salamandridae</taxon>
        <taxon>Pleurodelinae</taxon>
        <taxon>Pleurodeles</taxon>
    </lineage>
</organism>
<comment type="caution">
    <text evidence="2">The sequence shown here is derived from an EMBL/GenBank/DDBJ whole genome shotgun (WGS) entry which is preliminary data.</text>
</comment>
<keyword evidence="3" id="KW-1185">Reference proteome</keyword>
<proteinExistence type="predicted"/>
<dbReference type="AlphaFoldDB" id="A0AAV7PDZ8"/>
<evidence type="ECO:0000313" key="2">
    <source>
        <dbReference type="EMBL" id="KAJ1125621.1"/>
    </source>
</evidence>
<reference evidence="2" key="1">
    <citation type="journal article" date="2022" name="bioRxiv">
        <title>Sequencing and chromosome-scale assembly of the giantPleurodeles waltlgenome.</title>
        <authorList>
            <person name="Brown T."/>
            <person name="Elewa A."/>
            <person name="Iarovenko S."/>
            <person name="Subramanian E."/>
            <person name="Araus A.J."/>
            <person name="Petzold A."/>
            <person name="Susuki M."/>
            <person name="Suzuki K.-i.T."/>
            <person name="Hayashi T."/>
            <person name="Toyoda A."/>
            <person name="Oliveira C."/>
            <person name="Osipova E."/>
            <person name="Leigh N.D."/>
            <person name="Simon A."/>
            <person name="Yun M.H."/>
        </authorList>
    </citation>
    <scope>NUCLEOTIDE SEQUENCE</scope>
    <source>
        <strain evidence="2">20211129_DDA</strain>
        <tissue evidence="2">Liver</tissue>
    </source>
</reference>
<dbReference type="EMBL" id="JANPWB010000011">
    <property type="protein sequence ID" value="KAJ1125621.1"/>
    <property type="molecule type" value="Genomic_DNA"/>
</dbReference>
<feature type="region of interest" description="Disordered" evidence="1">
    <location>
        <begin position="77"/>
        <end position="96"/>
    </location>
</feature>
<evidence type="ECO:0000313" key="3">
    <source>
        <dbReference type="Proteomes" id="UP001066276"/>
    </source>
</evidence>
<dbReference type="Proteomes" id="UP001066276">
    <property type="component" value="Chromosome 7"/>
</dbReference>
<evidence type="ECO:0000256" key="1">
    <source>
        <dbReference type="SAM" id="MobiDB-lite"/>
    </source>
</evidence>